<evidence type="ECO:0000256" key="8">
    <source>
        <dbReference type="ARBA" id="ARBA00022840"/>
    </source>
</evidence>
<comment type="caution">
    <text evidence="14">The sequence shown here is derived from an EMBL/GenBank/DDBJ whole genome shotgun (WGS) entry which is preliminary data.</text>
</comment>
<dbReference type="GO" id="GO:0006227">
    <property type="term" value="P:dUDP biosynthetic process"/>
    <property type="evidence" value="ECO:0007669"/>
    <property type="project" value="TreeGrafter"/>
</dbReference>
<name>A0A261G3S5_9BIFI</name>
<evidence type="ECO:0000313" key="15">
    <source>
        <dbReference type="Proteomes" id="UP000216451"/>
    </source>
</evidence>
<dbReference type="CDD" id="cd01672">
    <property type="entry name" value="TMPK"/>
    <property type="match status" value="1"/>
</dbReference>
<evidence type="ECO:0000256" key="12">
    <source>
        <dbReference type="SAM" id="MobiDB-lite"/>
    </source>
</evidence>
<dbReference type="GO" id="GO:0006235">
    <property type="term" value="P:dTTP biosynthetic process"/>
    <property type="evidence" value="ECO:0007669"/>
    <property type="project" value="UniProtKB-UniRule"/>
</dbReference>
<evidence type="ECO:0000256" key="3">
    <source>
        <dbReference type="ARBA" id="ARBA00017144"/>
    </source>
</evidence>
<keyword evidence="15" id="KW-1185">Reference proteome</keyword>
<comment type="function">
    <text evidence="10 11">Phosphorylation of dTMP to form dTDP in both de novo and salvage pathways of dTTP synthesis.</text>
</comment>
<dbReference type="NCBIfam" id="TIGR00041">
    <property type="entry name" value="DTMP_kinase"/>
    <property type="match status" value="1"/>
</dbReference>
<dbReference type="GeneID" id="98296071"/>
<dbReference type="EMBL" id="MWXA01000006">
    <property type="protein sequence ID" value="OZG66070.1"/>
    <property type="molecule type" value="Genomic_DNA"/>
</dbReference>
<feature type="compositionally biased region" description="Low complexity" evidence="12">
    <location>
        <begin position="232"/>
        <end position="245"/>
    </location>
</feature>
<dbReference type="GO" id="GO:0005829">
    <property type="term" value="C:cytosol"/>
    <property type="evidence" value="ECO:0007669"/>
    <property type="project" value="TreeGrafter"/>
</dbReference>
<evidence type="ECO:0000313" key="14">
    <source>
        <dbReference type="EMBL" id="OZG66070.1"/>
    </source>
</evidence>
<comment type="similarity">
    <text evidence="1 11">Belongs to the thymidylate kinase family.</text>
</comment>
<dbReference type="FunFam" id="3.40.50.300:FF:000225">
    <property type="entry name" value="Thymidylate kinase"/>
    <property type="match status" value="1"/>
</dbReference>
<sequence>MNGLFITFEGVDGSGKTTQLQRLNAYVMSLGRNALVTREPGGTSAGLVIRELLLHGISSFPSLAVLGASDVVEHGSDLNDKAEALLYAADRAQHVNEVIRPALDRGDVVLCDRYIDSSLAYQAGGRELRDSKILDISTWATDGLMPRRTYLMDMDPAESHKRLEHQLDRIEVEGSDFQNRTRERFLELAQGDPQRYLIIDANQSVEAIWQIVHDDFDALIAQDGSSDEPADSGSAAEGESAVLGEMKQGMKKVSSSDPDNVSIEVGE</sequence>
<keyword evidence="7 11" id="KW-0418">Kinase</keyword>
<evidence type="ECO:0000259" key="13">
    <source>
        <dbReference type="Pfam" id="PF02223"/>
    </source>
</evidence>
<dbReference type="InterPro" id="IPR018094">
    <property type="entry name" value="Thymidylate_kinase"/>
</dbReference>
<keyword evidence="8 11" id="KW-0067">ATP-binding</keyword>
<keyword evidence="6 11" id="KW-0547">Nucleotide-binding</keyword>
<feature type="binding site" evidence="11">
    <location>
        <begin position="10"/>
        <end position="17"/>
    </location>
    <ligand>
        <name>ATP</name>
        <dbReference type="ChEBI" id="CHEBI:30616"/>
    </ligand>
</feature>
<feature type="region of interest" description="Disordered" evidence="12">
    <location>
        <begin position="222"/>
        <end position="267"/>
    </location>
</feature>
<evidence type="ECO:0000256" key="4">
    <source>
        <dbReference type="ARBA" id="ARBA00022679"/>
    </source>
</evidence>
<dbReference type="Proteomes" id="UP000216451">
    <property type="component" value="Unassembled WGS sequence"/>
</dbReference>
<dbReference type="RefSeq" id="WP_094694192.1">
    <property type="nucleotide sequence ID" value="NZ_JBDNSG010000014.1"/>
</dbReference>
<keyword evidence="5 11" id="KW-0545">Nucleotide biosynthesis</keyword>
<dbReference type="Gene3D" id="3.40.50.300">
    <property type="entry name" value="P-loop containing nucleotide triphosphate hydrolases"/>
    <property type="match status" value="1"/>
</dbReference>
<dbReference type="PANTHER" id="PTHR10344">
    <property type="entry name" value="THYMIDYLATE KINASE"/>
    <property type="match status" value="1"/>
</dbReference>
<feature type="domain" description="Thymidylate kinase-like" evidence="13">
    <location>
        <begin position="71"/>
        <end position="208"/>
    </location>
</feature>
<dbReference type="PANTHER" id="PTHR10344:SF4">
    <property type="entry name" value="UMP-CMP KINASE 2, MITOCHONDRIAL"/>
    <property type="match status" value="1"/>
</dbReference>
<evidence type="ECO:0000256" key="5">
    <source>
        <dbReference type="ARBA" id="ARBA00022727"/>
    </source>
</evidence>
<dbReference type="EC" id="2.7.4.9" evidence="2 11"/>
<dbReference type="OrthoDB" id="9774907at2"/>
<evidence type="ECO:0000256" key="2">
    <source>
        <dbReference type="ARBA" id="ARBA00012980"/>
    </source>
</evidence>
<dbReference type="HAMAP" id="MF_00165">
    <property type="entry name" value="Thymidylate_kinase"/>
    <property type="match status" value="1"/>
</dbReference>
<evidence type="ECO:0000256" key="6">
    <source>
        <dbReference type="ARBA" id="ARBA00022741"/>
    </source>
</evidence>
<comment type="catalytic activity">
    <reaction evidence="9 11">
        <text>dTMP + ATP = dTDP + ADP</text>
        <dbReference type="Rhea" id="RHEA:13517"/>
        <dbReference type="ChEBI" id="CHEBI:30616"/>
        <dbReference type="ChEBI" id="CHEBI:58369"/>
        <dbReference type="ChEBI" id="CHEBI:63528"/>
        <dbReference type="ChEBI" id="CHEBI:456216"/>
        <dbReference type="EC" id="2.7.4.9"/>
    </reaction>
</comment>
<dbReference type="AlphaFoldDB" id="A0A261G3S5"/>
<accession>A0A261G3S5</accession>
<dbReference type="InterPro" id="IPR039430">
    <property type="entry name" value="Thymidylate_kin-like_dom"/>
</dbReference>
<gene>
    <name evidence="11" type="primary">tmk</name>
    <name evidence="14" type="ORF">BAQU_1404</name>
</gene>
<evidence type="ECO:0000256" key="10">
    <source>
        <dbReference type="ARBA" id="ARBA00057735"/>
    </source>
</evidence>
<dbReference type="GO" id="GO:0005524">
    <property type="term" value="F:ATP binding"/>
    <property type="evidence" value="ECO:0007669"/>
    <property type="project" value="UniProtKB-UniRule"/>
</dbReference>
<dbReference type="GO" id="GO:0006233">
    <property type="term" value="P:dTDP biosynthetic process"/>
    <property type="evidence" value="ECO:0007669"/>
    <property type="project" value="InterPro"/>
</dbReference>
<evidence type="ECO:0000256" key="9">
    <source>
        <dbReference type="ARBA" id="ARBA00048743"/>
    </source>
</evidence>
<dbReference type="GO" id="GO:0004798">
    <property type="term" value="F:dTMP kinase activity"/>
    <property type="evidence" value="ECO:0007669"/>
    <property type="project" value="UniProtKB-UniRule"/>
</dbReference>
<dbReference type="SUPFAM" id="SSF52540">
    <property type="entry name" value="P-loop containing nucleoside triphosphate hydrolases"/>
    <property type="match status" value="1"/>
</dbReference>
<dbReference type="InterPro" id="IPR018095">
    <property type="entry name" value="Thymidylate_kin_CS"/>
</dbReference>
<dbReference type="InterPro" id="IPR027417">
    <property type="entry name" value="P-loop_NTPase"/>
</dbReference>
<organism evidence="14 15">
    <name type="scientific">Bifidobacterium aquikefiri</name>
    <dbReference type="NCBI Taxonomy" id="1653207"/>
    <lineage>
        <taxon>Bacteria</taxon>
        <taxon>Bacillati</taxon>
        <taxon>Actinomycetota</taxon>
        <taxon>Actinomycetes</taxon>
        <taxon>Bifidobacteriales</taxon>
        <taxon>Bifidobacteriaceae</taxon>
        <taxon>Bifidobacterium</taxon>
    </lineage>
</organism>
<dbReference type="Pfam" id="PF02223">
    <property type="entry name" value="Thymidylate_kin"/>
    <property type="match status" value="1"/>
</dbReference>
<evidence type="ECO:0000256" key="11">
    <source>
        <dbReference type="HAMAP-Rule" id="MF_00165"/>
    </source>
</evidence>
<reference evidence="14 15" key="1">
    <citation type="journal article" date="2017" name="BMC Genomics">
        <title>Comparative genomic and phylogenomic analyses of the Bifidobacteriaceae family.</title>
        <authorList>
            <person name="Lugli G.A."/>
            <person name="Milani C."/>
            <person name="Turroni F."/>
            <person name="Duranti S."/>
            <person name="Mancabelli L."/>
            <person name="Mangifesta M."/>
            <person name="Ferrario C."/>
            <person name="Modesto M."/>
            <person name="Mattarelli P."/>
            <person name="Jiri K."/>
            <person name="van Sinderen D."/>
            <person name="Ventura M."/>
        </authorList>
    </citation>
    <scope>NUCLEOTIDE SEQUENCE [LARGE SCALE GENOMIC DNA]</scope>
    <source>
        <strain evidence="14 15">LMG 28769</strain>
    </source>
</reference>
<protein>
    <recommendedName>
        <fullName evidence="3 11">Thymidylate kinase</fullName>
        <ecNumber evidence="2 11">2.7.4.9</ecNumber>
    </recommendedName>
    <alternativeName>
        <fullName evidence="11">dTMP kinase</fullName>
    </alternativeName>
</protein>
<keyword evidence="4 11" id="KW-0808">Transferase</keyword>
<proteinExistence type="inferred from homology"/>
<evidence type="ECO:0000256" key="1">
    <source>
        <dbReference type="ARBA" id="ARBA00009776"/>
    </source>
</evidence>
<dbReference type="PROSITE" id="PS01331">
    <property type="entry name" value="THYMIDYLATE_KINASE"/>
    <property type="match status" value="1"/>
</dbReference>
<evidence type="ECO:0000256" key="7">
    <source>
        <dbReference type="ARBA" id="ARBA00022777"/>
    </source>
</evidence>